<evidence type="ECO:0000313" key="3">
    <source>
        <dbReference type="Proteomes" id="UP001501116"/>
    </source>
</evidence>
<dbReference type="InterPro" id="IPR017517">
    <property type="entry name" value="Maleyloyr_isom"/>
</dbReference>
<gene>
    <name evidence="2" type="ORF">GCM10009754_42120</name>
</gene>
<proteinExistence type="predicted"/>
<dbReference type="InterPro" id="IPR024344">
    <property type="entry name" value="MDMPI_metal-binding"/>
</dbReference>
<evidence type="ECO:0000259" key="1">
    <source>
        <dbReference type="Pfam" id="PF11716"/>
    </source>
</evidence>
<dbReference type="RefSeq" id="WP_344421207.1">
    <property type="nucleotide sequence ID" value="NZ_BAAANN010000016.1"/>
</dbReference>
<name>A0ABP5CL15_9PSEU</name>
<dbReference type="InterPro" id="IPR017520">
    <property type="entry name" value="CHP03086"/>
</dbReference>
<dbReference type="SUPFAM" id="SSF109854">
    <property type="entry name" value="DinB/YfiT-like putative metalloenzymes"/>
    <property type="match status" value="1"/>
</dbReference>
<evidence type="ECO:0000313" key="2">
    <source>
        <dbReference type="EMBL" id="GAA1965558.1"/>
    </source>
</evidence>
<accession>A0ABP5CL15</accession>
<comment type="caution">
    <text evidence="2">The sequence shown here is derived from an EMBL/GenBank/DDBJ whole genome shotgun (WGS) entry which is preliminary data.</text>
</comment>
<dbReference type="InterPro" id="IPR034660">
    <property type="entry name" value="DinB/YfiT-like"/>
</dbReference>
<sequence length="192" mass="20498">MQLREFDFRALDILDTLLDGVTAEDLARPTPCAGWDLGDLLRHQISENHGFAAAARDGVATDWDTGNAHPDPIAGYASSVAEVKAAFAEDGVAERKMAIHDFGTFDAEMALSMHLVDQLAHGWDIARALGLPYAPDEDLVAAAMKLVELIPAGAENRGDGQSFGLVVETGADASTLDRMLGLLGRDPAWRVS</sequence>
<dbReference type="NCBIfam" id="TIGR03086">
    <property type="entry name" value="TIGR03086 family metal-binding protein"/>
    <property type="match status" value="1"/>
</dbReference>
<protein>
    <submittedName>
        <fullName evidence="2">TIGR03086 family metal-binding protein</fullName>
    </submittedName>
</protein>
<keyword evidence="3" id="KW-1185">Reference proteome</keyword>
<reference evidence="3" key="1">
    <citation type="journal article" date="2019" name="Int. J. Syst. Evol. Microbiol.">
        <title>The Global Catalogue of Microorganisms (GCM) 10K type strain sequencing project: providing services to taxonomists for standard genome sequencing and annotation.</title>
        <authorList>
            <consortium name="The Broad Institute Genomics Platform"/>
            <consortium name="The Broad Institute Genome Sequencing Center for Infectious Disease"/>
            <person name="Wu L."/>
            <person name="Ma J."/>
        </authorList>
    </citation>
    <scope>NUCLEOTIDE SEQUENCE [LARGE SCALE GENOMIC DNA]</scope>
    <source>
        <strain evidence="3">JCM 14545</strain>
    </source>
</reference>
<dbReference type="NCBIfam" id="TIGR03083">
    <property type="entry name" value="maleylpyruvate isomerase family mycothiol-dependent enzyme"/>
    <property type="match status" value="1"/>
</dbReference>
<dbReference type="Gene3D" id="1.20.120.450">
    <property type="entry name" value="dinb family like domain"/>
    <property type="match status" value="1"/>
</dbReference>
<dbReference type="Pfam" id="PF11716">
    <property type="entry name" value="MDMPI_N"/>
    <property type="match status" value="1"/>
</dbReference>
<feature type="domain" description="Mycothiol-dependent maleylpyruvate isomerase metal-binding" evidence="1">
    <location>
        <begin position="10"/>
        <end position="126"/>
    </location>
</feature>
<dbReference type="EMBL" id="BAAANN010000016">
    <property type="protein sequence ID" value="GAA1965558.1"/>
    <property type="molecule type" value="Genomic_DNA"/>
</dbReference>
<dbReference type="Proteomes" id="UP001501116">
    <property type="component" value="Unassembled WGS sequence"/>
</dbReference>
<organism evidence="2 3">
    <name type="scientific">Amycolatopsis minnesotensis</name>
    <dbReference type="NCBI Taxonomy" id="337894"/>
    <lineage>
        <taxon>Bacteria</taxon>
        <taxon>Bacillati</taxon>
        <taxon>Actinomycetota</taxon>
        <taxon>Actinomycetes</taxon>
        <taxon>Pseudonocardiales</taxon>
        <taxon>Pseudonocardiaceae</taxon>
        <taxon>Amycolatopsis</taxon>
    </lineage>
</organism>